<sequence length="137" mass="15501">MDGPIHVHEVTDAPRYLTDNQKQVVFAVIERNSFFPNPENLLVVTGFGERRHVRELGPRRVLKARQSVLRGKNIRNFITRALHFEVSDDTKIADCSTTKLSSPSLLEEVINSFIKSGDTPDLDIKISFTLRKPSNNA</sequence>
<keyword evidence="5" id="KW-1185">Reference proteome</keyword>
<evidence type="ECO:0000313" key="1">
    <source>
        <dbReference type="EMBL" id="GBO21636.1"/>
    </source>
</evidence>
<gene>
    <name evidence="4" type="ORF">AVEN_123534_1</name>
    <name evidence="3" type="ORF">AVEN_19374_1</name>
    <name evidence="1" type="ORF">AVEN_47791_1</name>
    <name evidence="2" type="ORF">AVEN_62558_1</name>
</gene>
<evidence type="ECO:0000313" key="3">
    <source>
        <dbReference type="EMBL" id="GBO21664.1"/>
    </source>
</evidence>
<dbReference type="PANTHER" id="PTHR46409">
    <property type="entry name" value="HTH PSQ-TYPE DOMAIN-CONTAINING PROTEIN"/>
    <property type="match status" value="1"/>
</dbReference>
<dbReference type="AlphaFoldDB" id="A0A4Y2VC23"/>
<dbReference type="EMBL" id="BGPR01044819">
    <property type="protein sequence ID" value="GBO21664.1"/>
    <property type="molecule type" value="Genomic_DNA"/>
</dbReference>
<evidence type="ECO:0000313" key="4">
    <source>
        <dbReference type="EMBL" id="GBO21667.1"/>
    </source>
</evidence>
<dbReference type="Proteomes" id="UP000499080">
    <property type="component" value="Unassembled WGS sequence"/>
</dbReference>
<proteinExistence type="predicted"/>
<dbReference type="EMBL" id="BGPR01044821">
    <property type="protein sequence ID" value="GBO21667.1"/>
    <property type="molecule type" value="Genomic_DNA"/>
</dbReference>
<organism evidence="1 5">
    <name type="scientific">Araneus ventricosus</name>
    <name type="common">Orbweaver spider</name>
    <name type="synonym">Epeira ventricosa</name>
    <dbReference type="NCBI Taxonomy" id="182803"/>
    <lineage>
        <taxon>Eukaryota</taxon>
        <taxon>Metazoa</taxon>
        <taxon>Ecdysozoa</taxon>
        <taxon>Arthropoda</taxon>
        <taxon>Chelicerata</taxon>
        <taxon>Arachnida</taxon>
        <taxon>Araneae</taxon>
        <taxon>Araneomorphae</taxon>
        <taxon>Entelegynae</taxon>
        <taxon>Araneoidea</taxon>
        <taxon>Araneidae</taxon>
        <taxon>Araneus</taxon>
    </lineage>
</organism>
<evidence type="ECO:0000313" key="5">
    <source>
        <dbReference type="Proteomes" id="UP000499080"/>
    </source>
</evidence>
<dbReference type="EMBL" id="BGPR01044794">
    <property type="protein sequence ID" value="GBO21643.1"/>
    <property type="molecule type" value="Genomic_DNA"/>
</dbReference>
<accession>A0A4Y2VC23</accession>
<dbReference type="EMBL" id="BGPR01044791">
    <property type="protein sequence ID" value="GBO21636.1"/>
    <property type="molecule type" value="Genomic_DNA"/>
</dbReference>
<comment type="caution">
    <text evidence="1">The sequence shown here is derived from an EMBL/GenBank/DDBJ whole genome shotgun (WGS) entry which is preliminary data.</text>
</comment>
<name>A0A4Y2VC23_ARAVE</name>
<dbReference type="PANTHER" id="PTHR46409:SF1">
    <property type="entry name" value="HTH PSQ-TYPE DOMAIN-CONTAINING PROTEIN"/>
    <property type="match status" value="1"/>
</dbReference>
<evidence type="ECO:0000313" key="2">
    <source>
        <dbReference type="EMBL" id="GBO21643.1"/>
    </source>
</evidence>
<reference evidence="1 5" key="1">
    <citation type="journal article" date="2019" name="Sci. Rep.">
        <title>Orb-weaving spider Araneus ventricosus genome elucidates the spidroin gene catalogue.</title>
        <authorList>
            <person name="Kono N."/>
            <person name="Nakamura H."/>
            <person name="Ohtoshi R."/>
            <person name="Moran D.A.P."/>
            <person name="Shinohara A."/>
            <person name="Yoshida Y."/>
            <person name="Fujiwara M."/>
            <person name="Mori M."/>
            <person name="Tomita M."/>
            <person name="Arakawa K."/>
        </authorList>
    </citation>
    <scope>NUCLEOTIDE SEQUENCE [LARGE SCALE GENOMIC DNA]</scope>
</reference>
<protein>
    <submittedName>
        <fullName evidence="1">Uncharacterized protein</fullName>
    </submittedName>
</protein>